<evidence type="ECO:0000313" key="2">
    <source>
        <dbReference type="EMBL" id="KAK1325706.1"/>
    </source>
</evidence>
<dbReference type="Proteomes" id="UP001180020">
    <property type="component" value="Unassembled WGS sequence"/>
</dbReference>
<evidence type="ECO:0000256" key="1">
    <source>
        <dbReference type="SAM" id="MobiDB-lite"/>
    </source>
</evidence>
<protein>
    <submittedName>
        <fullName evidence="2">Uncharacterized protein</fullName>
    </submittedName>
</protein>
<sequence>MAEERRRRFLPDFELPGPKWGCQRILRCKKVRPDNKTPIDGPDRPSVSKSMDEEEIQDNSTDKAQEPRQNCRVSPPISPPTLQIRPTCRSVFGPSVPSKSQRLRGIDAERKRIVQFHGCLSQAEIERDFFIITGLKPSSRPKRCPKVVQRTIDVQGEIEMIVIGVLDLLKKHNIVWRIHEQSGASKGLNKNDV</sequence>
<accession>A0AAV9FJD4</accession>
<name>A0AAV9FJD4_ACOCL</name>
<feature type="compositionally biased region" description="Basic and acidic residues" evidence="1">
    <location>
        <begin position="31"/>
        <end position="43"/>
    </location>
</feature>
<keyword evidence="3" id="KW-1185">Reference proteome</keyword>
<evidence type="ECO:0000313" key="3">
    <source>
        <dbReference type="Proteomes" id="UP001180020"/>
    </source>
</evidence>
<dbReference type="InterPro" id="IPR012438">
    <property type="entry name" value="DUF1639"/>
</dbReference>
<feature type="region of interest" description="Disordered" evidence="1">
    <location>
        <begin position="31"/>
        <end position="79"/>
    </location>
</feature>
<dbReference type="EMBL" id="JAUJYO010000001">
    <property type="protein sequence ID" value="KAK1325706.1"/>
    <property type="molecule type" value="Genomic_DNA"/>
</dbReference>
<gene>
    <name evidence="2" type="ORF">QJS10_CPA01g01477</name>
</gene>
<proteinExistence type="predicted"/>
<dbReference type="PANTHER" id="PTHR33130:SF43">
    <property type="entry name" value="OS01G0688600 PROTEIN"/>
    <property type="match status" value="1"/>
</dbReference>
<dbReference type="AlphaFoldDB" id="A0AAV9FJD4"/>
<comment type="caution">
    <text evidence="2">The sequence shown here is derived from an EMBL/GenBank/DDBJ whole genome shotgun (WGS) entry which is preliminary data.</text>
</comment>
<organism evidence="2 3">
    <name type="scientific">Acorus calamus</name>
    <name type="common">Sweet flag</name>
    <dbReference type="NCBI Taxonomy" id="4465"/>
    <lineage>
        <taxon>Eukaryota</taxon>
        <taxon>Viridiplantae</taxon>
        <taxon>Streptophyta</taxon>
        <taxon>Embryophyta</taxon>
        <taxon>Tracheophyta</taxon>
        <taxon>Spermatophyta</taxon>
        <taxon>Magnoliopsida</taxon>
        <taxon>Liliopsida</taxon>
        <taxon>Acoraceae</taxon>
        <taxon>Acorus</taxon>
    </lineage>
</organism>
<reference evidence="2" key="2">
    <citation type="submission" date="2023-06" db="EMBL/GenBank/DDBJ databases">
        <authorList>
            <person name="Ma L."/>
            <person name="Liu K.-W."/>
            <person name="Li Z."/>
            <person name="Hsiao Y.-Y."/>
            <person name="Qi Y."/>
            <person name="Fu T."/>
            <person name="Tang G."/>
            <person name="Zhang D."/>
            <person name="Sun W.-H."/>
            <person name="Liu D.-K."/>
            <person name="Li Y."/>
            <person name="Chen G.-Z."/>
            <person name="Liu X.-D."/>
            <person name="Liao X.-Y."/>
            <person name="Jiang Y.-T."/>
            <person name="Yu X."/>
            <person name="Hao Y."/>
            <person name="Huang J."/>
            <person name="Zhao X.-W."/>
            <person name="Ke S."/>
            <person name="Chen Y.-Y."/>
            <person name="Wu W.-L."/>
            <person name="Hsu J.-L."/>
            <person name="Lin Y.-F."/>
            <person name="Huang M.-D."/>
            <person name="Li C.-Y."/>
            <person name="Huang L."/>
            <person name="Wang Z.-W."/>
            <person name="Zhao X."/>
            <person name="Zhong W.-Y."/>
            <person name="Peng D.-H."/>
            <person name="Ahmad S."/>
            <person name="Lan S."/>
            <person name="Zhang J.-S."/>
            <person name="Tsai W.-C."/>
            <person name="Van De Peer Y."/>
            <person name="Liu Z.-J."/>
        </authorList>
    </citation>
    <scope>NUCLEOTIDE SEQUENCE</scope>
    <source>
        <strain evidence="2">CP</strain>
        <tissue evidence="2">Leaves</tissue>
    </source>
</reference>
<dbReference type="Pfam" id="PF07797">
    <property type="entry name" value="DUF1639"/>
    <property type="match status" value="1"/>
</dbReference>
<dbReference type="PANTHER" id="PTHR33130">
    <property type="entry name" value="PUTATIVE (DUF1639)-RELATED"/>
    <property type="match status" value="1"/>
</dbReference>
<reference evidence="2" key="1">
    <citation type="journal article" date="2023" name="Nat. Commun.">
        <title>Diploid and tetraploid genomes of Acorus and the evolution of monocots.</title>
        <authorList>
            <person name="Ma L."/>
            <person name="Liu K.W."/>
            <person name="Li Z."/>
            <person name="Hsiao Y.Y."/>
            <person name="Qi Y."/>
            <person name="Fu T."/>
            <person name="Tang G.D."/>
            <person name="Zhang D."/>
            <person name="Sun W.H."/>
            <person name="Liu D.K."/>
            <person name="Li Y."/>
            <person name="Chen G.Z."/>
            <person name="Liu X.D."/>
            <person name="Liao X.Y."/>
            <person name="Jiang Y.T."/>
            <person name="Yu X."/>
            <person name="Hao Y."/>
            <person name="Huang J."/>
            <person name="Zhao X.W."/>
            <person name="Ke S."/>
            <person name="Chen Y.Y."/>
            <person name="Wu W.L."/>
            <person name="Hsu J.L."/>
            <person name="Lin Y.F."/>
            <person name="Huang M.D."/>
            <person name="Li C.Y."/>
            <person name="Huang L."/>
            <person name="Wang Z.W."/>
            <person name="Zhao X."/>
            <person name="Zhong W.Y."/>
            <person name="Peng D.H."/>
            <person name="Ahmad S."/>
            <person name="Lan S."/>
            <person name="Zhang J.S."/>
            <person name="Tsai W.C."/>
            <person name="Van de Peer Y."/>
            <person name="Liu Z.J."/>
        </authorList>
    </citation>
    <scope>NUCLEOTIDE SEQUENCE</scope>
    <source>
        <strain evidence="2">CP</strain>
    </source>
</reference>